<sequence length="85" mass="9203">MTIKFLTGITLGLVMVSSGVFAASPTLNAPYSNDVFNNFKVNSNYGVHGSEMRSMSMPDQSVGVDNAMSSDIMTPMWSWDADSSR</sequence>
<dbReference type="RefSeq" id="WP_139203127.1">
    <property type="nucleotide sequence ID" value="NZ_AP025284.1"/>
</dbReference>
<feature type="signal peptide" evidence="1">
    <location>
        <begin position="1"/>
        <end position="22"/>
    </location>
</feature>
<reference evidence="3" key="1">
    <citation type="submission" date="2016-10" db="EMBL/GenBank/DDBJ databases">
        <authorList>
            <person name="Varghese N."/>
            <person name="Submissions S."/>
        </authorList>
    </citation>
    <scope>NUCLEOTIDE SEQUENCE [LARGE SCALE GENOMIC DNA]</scope>
    <source>
        <strain evidence="3">DSM 18887</strain>
    </source>
</reference>
<accession>A0A1H9E4U0</accession>
<protein>
    <submittedName>
        <fullName evidence="2">Uncharacterized protein</fullName>
    </submittedName>
</protein>
<keyword evidence="1" id="KW-0732">Signal</keyword>
<name>A0A1H9E4U0_9GAMM</name>
<feature type="chain" id="PRO_5011468951" evidence="1">
    <location>
        <begin position="23"/>
        <end position="85"/>
    </location>
</feature>
<keyword evidence="3" id="KW-1185">Reference proteome</keyword>
<evidence type="ECO:0000313" key="3">
    <source>
        <dbReference type="Proteomes" id="UP000198749"/>
    </source>
</evidence>
<gene>
    <name evidence="2" type="ORF">SAMN03080615_00692</name>
</gene>
<dbReference type="Proteomes" id="UP000198749">
    <property type="component" value="Unassembled WGS sequence"/>
</dbReference>
<evidence type="ECO:0000256" key="1">
    <source>
        <dbReference type="SAM" id="SignalP"/>
    </source>
</evidence>
<organism evidence="2 3">
    <name type="scientific">Amphritea atlantica</name>
    <dbReference type="NCBI Taxonomy" id="355243"/>
    <lineage>
        <taxon>Bacteria</taxon>
        <taxon>Pseudomonadati</taxon>
        <taxon>Pseudomonadota</taxon>
        <taxon>Gammaproteobacteria</taxon>
        <taxon>Oceanospirillales</taxon>
        <taxon>Oceanospirillaceae</taxon>
        <taxon>Amphritea</taxon>
    </lineage>
</organism>
<evidence type="ECO:0000313" key="2">
    <source>
        <dbReference type="EMBL" id="SEQ20744.1"/>
    </source>
</evidence>
<proteinExistence type="predicted"/>
<dbReference type="AlphaFoldDB" id="A0A1H9E4U0"/>
<dbReference type="OrthoDB" id="9976367at2"/>
<dbReference type="EMBL" id="FOGB01000002">
    <property type="protein sequence ID" value="SEQ20744.1"/>
    <property type="molecule type" value="Genomic_DNA"/>
</dbReference>